<sequence length="67" mass="7386">MKKLIVPALLLGLFTVGCGGKKEQKTEDSETKQAIEKIEAEAKKIEAEAIKIEESAEKLDDLLNDLE</sequence>
<proteinExistence type="predicted"/>
<evidence type="ECO:0008006" key="4">
    <source>
        <dbReference type="Google" id="ProtNLM"/>
    </source>
</evidence>
<reference evidence="2" key="1">
    <citation type="submission" date="2022-10" db="EMBL/GenBank/DDBJ databases">
        <authorList>
            <person name="Yu W.X."/>
        </authorList>
    </citation>
    <scope>NUCLEOTIDE SEQUENCE</scope>
    <source>
        <strain evidence="2">D04</strain>
    </source>
</reference>
<evidence type="ECO:0000256" key="1">
    <source>
        <dbReference type="SAM" id="Coils"/>
    </source>
</evidence>
<organism evidence="2 3">
    <name type="scientific">Plebeiibacterium marinum</name>
    <dbReference type="NCBI Taxonomy" id="2992111"/>
    <lineage>
        <taxon>Bacteria</taxon>
        <taxon>Pseudomonadati</taxon>
        <taxon>Bacteroidota</taxon>
        <taxon>Bacteroidia</taxon>
        <taxon>Marinilabiliales</taxon>
        <taxon>Marinilabiliaceae</taxon>
        <taxon>Plebeiibacterium</taxon>
    </lineage>
</organism>
<keyword evidence="1" id="KW-0175">Coiled coil</keyword>
<accession>A0AAE3MB85</accession>
<name>A0AAE3MB85_9BACT</name>
<dbReference type="AlphaFoldDB" id="A0AAE3MB85"/>
<evidence type="ECO:0000313" key="2">
    <source>
        <dbReference type="EMBL" id="MCW3804256.1"/>
    </source>
</evidence>
<feature type="coiled-coil region" evidence="1">
    <location>
        <begin position="21"/>
        <end position="65"/>
    </location>
</feature>
<protein>
    <recommendedName>
        <fullName evidence="4">Lipoprotein</fullName>
    </recommendedName>
</protein>
<dbReference type="EMBL" id="JAPDPI010000002">
    <property type="protein sequence ID" value="MCW3804256.1"/>
    <property type="molecule type" value="Genomic_DNA"/>
</dbReference>
<dbReference type="Proteomes" id="UP001207408">
    <property type="component" value="Unassembled WGS sequence"/>
</dbReference>
<evidence type="ECO:0000313" key="3">
    <source>
        <dbReference type="Proteomes" id="UP001207408"/>
    </source>
</evidence>
<comment type="caution">
    <text evidence="2">The sequence shown here is derived from an EMBL/GenBank/DDBJ whole genome shotgun (WGS) entry which is preliminary data.</text>
</comment>
<keyword evidence="3" id="KW-1185">Reference proteome</keyword>
<dbReference type="PROSITE" id="PS51257">
    <property type="entry name" value="PROKAR_LIPOPROTEIN"/>
    <property type="match status" value="1"/>
</dbReference>
<dbReference type="RefSeq" id="WP_301197481.1">
    <property type="nucleotide sequence ID" value="NZ_JAPDPI010000002.1"/>
</dbReference>
<gene>
    <name evidence="2" type="ORF">OM074_01395</name>
</gene>